<proteinExistence type="predicted"/>
<accession>A0A514TUR6</accession>
<organism evidence="1 2">
    <name type="scientific">Aeromonas phage PS1</name>
    <dbReference type="NCBI Taxonomy" id="2591406"/>
    <lineage>
        <taxon>Viruses</taxon>
        <taxon>Duplodnaviria</taxon>
        <taxon>Heunggongvirae</taxon>
        <taxon>Uroviricota</taxon>
        <taxon>Caudoviricetes</taxon>
        <taxon>Chimalliviridae</taxon>
        <taxon>Ferozepurvirus</taxon>
        <taxon>Ferozepurvirus PS1</taxon>
    </lineage>
</organism>
<name>A0A514TUR6_9CAUD</name>
<reference evidence="1" key="1">
    <citation type="submission" date="2019-06" db="EMBL/GenBank/DDBJ databases">
        <title>Complete genome sequence of Aeromonas hydrophila bacteriophage PS1.</title>
        <authorList>
            <person name="Rai S."/>
            <person name="Tyagi A."/>
            <person name="Kumar N."/>
            <person name="Singh N."/>
        </authorList>
    </citation>
    <scope>NUCLEOTIDE SEQUENCE [LARGE SCALE GENOMIC DNA]</scope>
</reference>
<keyword evidence="2" id="KW-1185">Reference proteome</keyword>
<evidence type="ECO:0000313" key="1">
    <source>
        <dbReference type="EMBL" id="QDJ96764.1"/>
    </source>
</evidence>
<protein>
    <submittedName>
        <fullName evidence="1">Uncharacterized protein</fullName>
    </submittedName>
</protein>
<gene>
    <name evidence="1" type="ORF">PS1_0006</name>
</gene>
<dbReference type="Proteomes" id="UP000317703">
    <property type="component" value="Segment"/>
</dbReference>
<sequence length="317" mass="34018">MSKQIKIEVPANVSGMDVWKAFQAKGKPVLEISEDEWVGASGATEYFDHWDTLSTQGHKVALGIDHHGRHVIMIRNEGFIFQRYSDSSQTWVLNGANEFRNKVSHAEVGLDGWKYICERFKVQPVVESEPAIVDQGEEKEMAPKDKVINITVTNEQAQSEPTQIKEETKMNTTTQTTSALNLNSDMNNAAPAVSTNTDNLGIDTTTGILVAAGAALGTCLGIQYTENRFDLTSNVITGAAVTLAAAASFGAAKAGLNEKLGTYTGIASHAALGALVGGVTAQGMKFGADKYLPTLELQDDTTEQALIEVTELPVLEA</sequence>
<evidence type="ECO:0000313" key="2">
    <source>
        <dbReference type="Proteomes" id="UP000317703"/>
    </source>
</evidence>
<dbReference type="EMBL" id="MN032614">
    <property type="protein sequence ID" value="QDJ96764.1"/>
    <property type="molecule type" value="Genomic_DNA"/>
</dbReference>